<dbReference type="InterPro" id="IPR000504">
    <property type="entry name" value="RRM_dom"/>
</dbReference>
<dbReference type="InterPro" id="IPR012677">
    <property type="entry name" value="Nucleotide-bd_a/b_plait_sf"/>
</dbReference>
<feature type="domain" description="RRM" evidence="4">
    <location>
        <begin position="21"/>
        <end position="83"/>
    </location>
</feature>
<dbReference type="PANTHER" id="PTHR23189">
    <property type="entry name" value="RNA RECOGNITION MOTIF-CONTAINING"/>
    <property type="match status" value="1"/>
</dbReference>
<evidence type="ECO:0000313" key="6">
    <source>
        <dbReference type="Proteomes" id="UP001642260"/>
    </source>
</evidence>
<evidence type="ECO:0000256" key="1">
    <source>
        <dbReference type="ARBA" id="ARBA00022884"/>
    </source>
</evidence>
<dbReference type="Pfam" id="PF00076">
    <property type="entry name" value="RRM_1"/>
    <property type="match status" value="1"/>
</dbReference>
<dbReference type="PROSITE" id="PS50102">
    <property type="entry name" value="RRM"/>
    <property type="match status" value="1"/>
</dbReference>
<comment type="caution">
    <text evidence="5">The sequence shown here is derived from an EMBL/GenBank/DDBJ whole genome shotgun (WGS) entry which is preliminary data.</text>
</comment>
<organism evidence="5 6">
    <name type="scientific">Eruca vesicaria subsp. sativa</name>
    <name type="common">Garden rocket</name>
    <name type="synonym">Eruca sativa</name>
    <dbReference type="NCBI Taxonomy" id="29727"/>
    <lineage>
        <taxon>Eukaryota</taxon>
        <taxon>Viridiplantae</taxon>
        <taxon>Streptophyta</taxon>
        <taxon>Embryophyta</taxon>
        <taxon>Tracheophyta</taxon>
        <taxon>Spermatophyta</taxon>
        <taxon>Magnoliopsida</taxon>
        <taxon>eudicotyledons</taxon>
        <taxon>Gunneridae</taxon>
        <taxon>Pentapetalae</taxon>
        <taxon>rosids</taxon>
        <taxon>malvids</taxon>
        <taxon>Brassicales</taxon>
        <taxon>Brassicaceae</taxon>
        <taxon>Brassiceae</taxon>
        <taxon>Eruca</taxon>
    </lineage>
</organism>
<name>A0ABC8JNL5_ERUVS</name>
<dbReference type="Gene3D" id="3.30.70.330">
    <property type="match status" value="1"/>
</dbReference>
<dbReference type="AlphaFoldDB" id="A0ABC8JNL5"/>
<dbReference type="Proteomes" id="UP001642260">
    <property type="component" value="Unassembled WGS sequence"/>
</dbReference>
<accession>A0ABC8JNL5</accession>
<keyword evidence="6" id="KW-1185">Reference proteome</keyword>
<feature type="region of interest" description="Disordered" evidence="3">
    <location>
        <begin position="1"/>
        <end position="21"/>
    </location>
</feature>
<evidence type="ECO:0000313" key="5">
    <source>
        <dbReference type="EMBL" id="CAH8333297.1"/>
    </source>
</evidence>
<dbReference type="GO" id="GO:0003723">
    <property type="term" value="F:RNA binding"/>
    <property type="evidence" value="ECO:0007669"/>
    <property type="project" value="UniProtKB-UniRule"/>
</dbReference>
<gene>
    <name evidence="5" type="ORF">ERUC_LOCUS12836</name>
</gene>
<dbReference type="InterPro" id="IPR035979">
    <property type="entry name" value="RBD_domain_sf"/>
</dbReference>
<feature type="non-terminal residue" evidence="5">
    <location>
        <position position="83"/>
    </location>
</feature>
<keyword evidence="1 2" id="KW-0694">RNA-binding</keyword>
<dbReference type="SMART" id="SM00360">
    <property type="entry name" value="RRM"/>
    <property type="match status" value="1"/>
</dbReference>
<evidence type="ECO:0000256" key="2">
    <source>
        <dbReference type="PROSITE-ProRule" id="PRU00176"/>
    </source>
</evidence>
<reference evidence="5 6" key="1">
    <citation type="submission" date="2022-03" db="EMBL/GenBank/DDBJ databases">
        <authorList>
            <person name="Macdonald S."/>
            <person name="Ahmed S."/>
            <person name="Newling K."/>
        </authorList>
    </citation>
    <scope>NUCLEOTIDE SEQUENCE [LARGE SCALE GENOMIC DNA]</scope>
</reference>
<dbReference type="SUPFAM" id="SSF54928">
    <property type="entry name" value="RNA-binding domain, RBD"/>
    <property type="match status" value="1"/>
</dbReference>
<proteinExistence type="predicted"/>
<sequence length="83" mass="9184">MAAPMKPFRGRESDDSGFTSNNLWVGSLTMDTTESDLTELFGRYGDVDRITAYSSRGFAFIYYRHVEEAVAAKEALHGANLNG</sequence>
<dbReference type="EMBL" id="CAKOAT010121266">
    <property type="protein sequence ID" value="CAH8333297.1"/>
    <property type="molecule type" value="Genomic_DNA"/>
</dbReference>
<protein>
    <recommendedName>
        <fullName evidence="4">RRM domain-containing protein</fullName>
    </recommendedName>
</protein>
<evidence type="ECO:0000259" key="4">
    <source>
        <dbReference type="PROSITE" id="PS50102"/>
    </source>
</evidence>
<evidence type="ECO:0000256" key="3">
    <source>
        <dbReference type="SAM" id="MobiDB-lite"/>
    </source>
</evidence>